<name>A0ACC2L8D4_PERAE</name>
<protein>
    <submittedName>
        <fullName evidence="1">Uncharacterized protein</fullName>
    </submittedName>
</protein>
<accession>A0ACC2L8D4</accession>
<proteinExistence type="predicted"/>
<evidence type="ECO:0000313" key="1">
    <source>
        <dbReference type="EMBL" id="KAJ8629388.1"/>
    </source>
</evidence>
<organism evidence="1 2">
    <name type="scientific">Persea americana</name>
    <name type="common">Avocado</name>
    <dbReference type="NCBI Taxonomy" id="3435"/>
    <lineage>
        <taxon>Eukaryota</taxon>
        <taxon>Viridiplantae</taxon>
        <taxon>Streptophyta</taxon>
        <taxon>Embryophyta</taxon>
        <taxon>Tracheophyta</taxon>
        <taxon>Spermatophyta</taxon>
        <taxon>Magnoliopsida</taxon>
        <taxon>Magnoliidae</taxon>
        <taxon>Laurales</taxon>
        <taxon>Lauraceae</taxon>
        <taxon>Persea</taxon>
    </lineage>
</organism>
<keyword evidence="2" id="KW-1185">Reference proteome</keyword>
<dbReference type="Proteomes" id="UP001234297">
    <property type="component" value="Chromosome 7"/>
</dbReference>
<sequence length="539" mass="61188">MDVELHHISTTPETTTTLPVAPLSISIFLVIIFSIASFFLLPILLRRRNWPNAPPGPVGWPILGYLPHLSDRLHEDLHKLAGRYGPIFSLRLGQKPAIIVSSPDVAKEILKHKDLSFSSRTITEAVRCMAYDGTSLVFVPYGGRWRLLRRILATELFSSRAIDLFLPARKQQVHGLLIDLYSASQTNTPVNLAESTFIASANLVSNLICSKNLFDKTKKEGRELKEMAREALEVVGEPNIADLIPVLKAFDPQGLKRRLTKTAKKFDEFFDKLIDERLEERRKGMKINNNGRMDMLDVFLDYRSQKKDDELKEFSRVDIKGMLADMFIAGTDTTSSTVEWGMTEILKSPAIHTKLTTELDLVVGRHRFVEESDIANLPYLQSTVKELFRLHPAVPLLIPRRNDQDCHISGFHIPKHTVLLVNVWGMGRDPSLWADPMKFRPERFEGSDIDVKGQNFELLPFGAGRRVCVGMPLGHRMVHYTLASLLQAFEWEVERETVEDVREKVGITLQKKRSLVGIPKPRLPDFVYNMQRSMGFAGV</sequence>
<reference evidence="1 2" key="1">
    <citation type="journal article" date="2022" name="Hortic Res">
        <title>A haplotype resolved chromosomal level avocado genome allows analysis of novel avocado genes.</title>
        <authorList>
            <person name="Nath O."/>
            <person name="Fletcher S.J."/>
            <person name="Hayward A."/>
            <person name="Shaw L.M."/>
            <person name="Masouleh A.K."/>
            <person name="Furtado A."/>
            <person name="Henry R.J."/>
            <person name="Mitter N."/>
        </authorList>
    </citation>
    <scope>NUCLEOTIDE SEQUENCE [LARGE SCALE GENOMIC DNA]</scope>
    <source>
        <strain evidence="2">cv. Hass</strain>
    </source>
</reference>
<comment type="caution">
    <text evidence="1">The sequence shown here is derived from an EMBL/GenBank/DDBJ whole genome shotgun (WGS) entry which is preliminary data.</text>
</comment>
<dbReference type="EMBL" id="CM056815">
    <property type="protein sequence ID" value="KAJ8629388.1"/>
    <property type="molecule type" value="Genomic_DNA"/>
</dbReference>
<evidence type="ECO:0000313" key="2">
    <source>
        <dbReference type="Proteomes" id="UP001234297"/>
    </source>
</evidence>
<gene>
    <name evidence="1" type="ORF">MRB53_022711</name>
</gene>